<evidence type="ECO:0000313" key="5">
    <source>
        <dbReference type="EMBL" id="CAK7238255.1"/>
    </source>
</evidence>
<keyword evidence="6" id="KW-1185">Reference proteome</keyword>
<evidence type="ECO:0000259" key="4">
    <source>
        <dbReference type="Pfam" id="PF10187"/>
    </source>
</evidence>
<comment type="subcellular location">
    <subcellularLocation>
        <location evidence="1">Nucleus</location>
    </subcellularLocation>
</comment>
<protein>
    <recommendedName>
        <fullName evidence="4">FAM192A/Fyv6 N-terminal domain-containing protein</fullName>
    </recommendedName>
</protein>
<dbReference type="Proteomes" id="UP001642482">
    <property type="component" value="Unassembled WGS sequence"/>
</dbReference>
<evidence type="ECO:0000313" key="6">
    <source>
        <dbReference type="Proteomes" id="UP001642482"/>
    </source>
</evidence>
<gene>
    <name evidence="5" type="ORF">SEUCBS140593_010481</name>
</gene>
<dbReference type="PANTHER" id="PTHR13495:SF0">
    <property type="entry name" value="PSME3-INTERACTING PROTEIN"/>
    <property type="match status" value="1"/>
</dbReference>
<proteinExistence type="predicted"/>
<dbReference type="PANTHER" id="PTHR13495">
    <property type="entry name" value="NEFA-INTERACTING NUCLEAR PROTEIN NIP30"/>
    <property type="match status" value="1"/>
</dbReference>
<comment type="caution">
    <text evidence="5">The sequence shown here is derived from an EMBL/GenBank/DDBJ whole genome shotgun (WGS) entry which is preliminary data.</text>
</comment>
<feature type="region of interest" description="Disordered" evidence="3">
    <location>
        <begin position="1"/>
        <end position="57"/>
    </location>
</feature>
<dbReference type="EMBL" id="CAWUHD010000223">
    <property type="protein sequence ID" value="CAK7238255.1"/>
    <property type="molecule type" value="Genomic_DNA"/>
</dbReference>
<name>A0ABP0D1G9_9PEZI</name>
<organism evidence="5 6">
    <name type="scientific">Sporothrix eucalyptigena</name>
    <dbReference type="NCBI Taxonomy" id="1812306"/>
    <lineage>
        <taxon>Eukaryota</taxon>
        <taxon>Fungi</taxon>
        <taxon>Dikarya</taxon>
        <taxon>Ascomycota</taxon>
        <taxon>Pezizomycotina</taxon>
        <taxon>Sordariomycetes</taxon>
        <taxon>Sordariomycetidae</taxon>
        <taxon>Ophiostomatales</taxon>
        <taxon>Ophiostomataceae</taxon>
        <taxon>Sporothrix</taxon>
    </lineage>
</organism>
<sequence length="267" mass="28504">MSSRFVSGGTIDATTGEAVKVKTESAPAKPLTSTTSTTTATPAAALAASTSPPPITTARQAEWAAVEKELEAERQRKAEARKALAGAPEKSLYDVLQANKAAKQAAFEEQNKFKNQFRALDEDEIEFLDGIEADARAAEARVKAETAAGLDAFRAAQGKREAKGDGEDGTKDDDETAELVGDTAWAVGRKRKRKTGNKTAFPNLKRKGSSTEQEEKADEEEMKEKTSQKEVETKSTTPLKDKAATAPPPKARPVLGLGDYGSDDDSD</sequence>
<accession>A0ABP0D1G9</accession>
<reference evidence="5 6" key="1">
    <citation type="submission" date="2024-01" db="EMBL/GenBank/DDBJ databases">
        <authorList>
            <person name="Allen C."/>
            <person name="Tagirdzhanova G."/>
        </authorList>
    </citation>
    <scope>NUCLEOTIDE SEQUENCE [LARGE SCALE GENOMIC DNA]</scope>
</reference>
<feature type="compositionally biased region" description="Basic and acidic residues" evidence="3">
    <location>
        <begin position="222"/>
        <end position="243"/>
    </location>
</feature>
<dbReference type="InterPro" id="IPR039845">
    <property type="entry name" value="FAM192A"/>
</dbReference>
<dbReference type="InterPro" id="IPR019331">
    <property type="entry name" value="FAM192A/Fyv6_N"/>
</dbReference>
<evidence type="ECO:0000256" key="3">
    <source>
        <dbReference type="SAM" id="MobiDB-lite"/>
    </source>
</evidence>
<keyword evidence="2" id="KW-0539">Nucleus</keyword>
<feature type="compositionally biased region" description="Low complexity" evidence="3">
    <location>
        <begin position="25"/>
        <end position="50"/>
    </location>
</feature>
<feature type="domain" description="FAM192A/Fyv6 N-terminal" evidence="4">
    <location>
        <begin position="57"/>
        <end position="154"/>
    </location>
</feature>
<feature type="compositionally biased region" description="Basic and acidic residues" evidence="3">
    <location>
        <begin position="158"/>
        <end position="169"/>
    </location>
</feature>
<feature type="region of interest" description="Disordered" evidence="3">
    <location>
        <begin position="150"/>
        <end position="267"/>
    </location>
</feature>
<evidence type="ECO:0000256" key="2">
    <source>
        <dbReference type="ARBA" id="ARBA00023242"/>
    </source>
</evidence>
<evidence type="ECO:0000256" key="1">
    <source>
        <dbReference type="ARBA" id="ARBA00004123"/>
    </source>
</evidence>
<dbReference type="Pfam" id="PF10187">
    <property type="entry name" value="FAM192A_Fyv6_N"/>
    <property type="match status" value="1"/>
</dbReference>